<organism evidence="3 4">
    <name type="scientific">candidate division WOR-3 bacterium JGI_Cruoil_03_44_89</name>
    <dbReference type="NCBI Taxonomy" id="1973748"/>
    <lineage>
        <taxon>Bacteria</taxon>
        <taxon>Bacteria division WOR-3</taxon>
    </lineage>
</organism>
<evidence type="ECO:0000256" key="1">
    <source>
        <dbReference type="PIRSR" id="PIRSR600888-3"/>
    </source>
</evidence>
<dbReference type="AlphaFoldDB" id="A0A235BUL4"/>
<sequence>MIDGVLIKKLRVIPDERGRLTEVLRSDDDLYEKFGQVYVTTAHPGVVKAWHFHRIQSDNMAVIHGMMKVVLFDGREDSKTKGEINEFFCGIHNPILIHIPPLVYHGFKCISEYEAIVVNIPTEKYDYKNPDEYRIDPYETDIPYNWRRKDG</sequence>
<dbReference type="EMBL" id="NOZQ01000085">
    <property type="protein sequence ID" value="OYD16120.1"/>
    <property type="molecule type" value="Genomic_DNA"/>
</dbReference>
<evidence type="ECO:0000313" key="4">
    <source>
        <dbReference type="Proteomes" id="UP000215215"/>
    </source>
</evidence>
<dbReference type="SUPFAM" id="SSF51182">
    <property type="entry name" value="RmlC-like cupins"/>
    <property type="match status" value="1"/>
</dbReference>
<evidence type="ECO:0000259" key="2">
    <source>
        <dbReference type="Pfam" id="PF14667"/>
    </source>
</evidence>
<accession>A0A235BUL4</accession>
<evidence type="ECO:0000313" key="3">
    <source>
        <dbReference type="EMBL" id="OYD16120.1"/>
    </source>
</evidence>
<proteinExistence type="predicted"/>
<dbReference type="InterPro" id="IPR011051">
    <property type="entry name" value="RmlC_Cupin_sf"/>
</dbReference>
<dbReference type="InterPro" id="IPR000888">
    <property type="entry name" value="RmlC-like"/>
</dbReference>
<dbReference type="Pfam" id="PF14667">
    <property type="entry name" value="Polysacc_synt_C"/>
    <property type="match status" value="1"/>
</dbReference>
<feature type="site" description="Participates in a stacking interaction with the thymidine ring of dTDP-4-oxo-6-deoxyglucose" evidence="1">
    <location>
        <position position="125"/>
    </location>
</feature>
<dbReference type="PANTHER" id="PTHR21047:SF2">
    <property type="entry name" value="THYMIDINE DIPHOSPHO-4-KETO-RHAMNOSE 3,5-EPIMERASE"/>
    <property type="match status" value="1"/>
</dbReference>
<protein>
    <submittedName>
        <fullName evidence="3">dTDP-4-dehydrorhamnose 3,5-epimerase</fullName>
    </submittedName>
</protein>
<dbReference type="Proteomes" id="UP000215215">
    <property type="component" value="Unassembled WGS sequence"/>
</dbReference>
<feature type="domain" description="Capsular polysaccharide assembling protein CapF C-terminal" evidence="2">
    <location>
        <begin position="15"/>
        <end position="133"/>
    </location>
</feature>
<dbReference type="GO" id="GO:0008830">
    <property type="term" value="F:dTDP-4-dehydrorhamnose 3,5-epimerase activity"/>
    <property type="evidence" value="ECO:0007669"/>
    <property type="project" value="InterPro"/>
</dbReference>
<gene>
    <name evidence="3" type="ORF">CH333_04280</name>
</gene>
<reference evidence="3 4" key="1">
    <citation type="submission" date="2017-07" db="EMBL/GenBank/DDBJ databases">
        <title>Recovery of genomes from metagenomes via a dereplication, aggregation, and scoring strategy.</title>
        <authorList>
            <person name="Sieber C.M."/>
            <person name="Probst A.J."/>
            <person name="Sharrar A."/>
            <person name="Thomas B.C."/>
            <person name="Hess M."/>
            <person name="Tringe S.G."/>
            <person name="Banfield J.F."/>
        </authorList>
    </citation>
    <scope>NUCLEOTIDE SEQUENCE [LARGE SCALE GENOMIC DNA]</scope>
    <source>
        <strain evidence="3">JGI_Cruoil_03_44_89</strain>
    </source>
</reference>
<dbReference type="InterPro" id="IPR029303">
    <property type="entry name" value="CapF_C"/>
</dbReference>
<dbReference type="Gene3D" id="2.60.120.10">
    <property type="entry name" value="Jelly Rolls"/>
    <property type="match status" value="1"/>
</dbReference>
<dbReference type="PANTHER" id="PTHR21047">
    <property type="entry name" value="DTDP-6-DEOXY-D-GLUCOSE-3,5 EPIMERASE"/>
    <property type="match status" value="1"/>
</dbReference>
<name>A0A235BUL4_UNCW3</name>
<comment type="caution">
    <text evidence="3">The sequence shown here is derived from an EMBL/GenBank/DDBJ whole genome shotgun (WGS) entry which is preliminary data.</text>
</comment>
<dbReference type="GO" id="GO:0000271">
    <property type="term" value="P:polysaccharide biosynthetic process"/>
    <property type="evidence" value="ECO:0007669"/>
    <property type="project" value="TreeGrafter"/>
</dbReference>
<dbReference type="InterPro" id="IPR014710">
    <property type="entry name" value="RmlC-like_jellyroll"/>
</dbReference>
<dbReference type="GO" id="GO:0005829">
    <property type="term" value="C:cytosol"/>
    <property type="evidence" value="ECO:0007669"/>
    <property type="project" value="TreeGrafter"/>
</dbReference>